<dbReference type="EMBL" id="NXHG01000004">
    <property type="protein sequence ID" value="PCM61705.1"/>
    <property type="molecule type" value="Genomic_DNA"/>
</dbReference>
<evidence type="ECO:0000313" key="1">
    <source>
        <dbReference type="EMBL" id="PCM61705.1"/>
    </source>
</evidence>
<reference evidence="1 2" key="1">
    <citation type="submission" date="2017-09" db="EMBL/GenBank/DDBJ databases">
        <title>Mdr eskape-Ghana.</title>
        <authorList>
            <person name="Agyepong N."/>
            <person name="Janice J."/>
            <person name="Samuelsen O."/>
            <person name="Owusu-Ofori A."/>
            <person name="Sundsfjord A."/>
            <person name="Essack S."/>
            <person name="Pedersen T."/>
        </authorList>
    </citation>
    <scope>NUCLEOTIDE SEQUENCE [LARGE SCALE GENOMIC DNA]</scope>
    <source>
        <strain evidence="1 2">46</strain>
    </source>
</reference>
<accession>A0A2A5MLN1</accession>
<sequence>MAQVLSFQELIKFDAVMRSTCQSWGILHSEKRGKLAQVFPGSGCALPGLRSVRPAFNVFTIVAETAGVGGLNIAETFPAGRGSPQGCGLRAVFLHYCAFCSPGKRRATGERLG</sequence>
<evidence type="ECO:0000313" key="2">
    <source>
        <dbReference type="Proteomes" id="UP000217648"/>
    </source>
</evidence>
<dbReference type="Proteomes" id="UP000217648">
    <property type="component" value="Unassembled WGS sequence"/>
</dbReference>
<organism evidence="1 2">
    <name type="scientific">Klebsiella quasipneumoniae</name>
    <dbReference type="NCBI Taxonomy" id="1463165"/>
    <lineage>
        <taxon>Bacteria</taxon>
        <taxon>Pseudomonadati</taxon>
        <taxon>Pseudomonadota</taxon>
        <taxon>Gammaproteobacteria</taxon>
        <taxon>Enterobacterales</taxon>
        <taxon>Enterobacteriaceae</taxon>
        <taxon>Klebsiella/Raoultella group</taxon>
        <taxon>Klebsiella</taxon>
        <taxon>Klebsiella pneumoniae complex</taxon>
    </lineage>
</organism>
<comment type="caution">
    <text evidence="1">The sequence shown here is derived from an EMBL/GenBank/DDBJ whole genome shotgun (WGS) entry which is preliminary data.</text>
</comment>
<name>A0A2A5MLN1_9ENTR</name>
<gene>
    <name evidence="1" type="ORF">CP911_09240</name>
</gene>
<dbReference type="STRING" id="1463164.KQS06HV_50845"/>
<protein>
    <submittedName>
        <fullName evidence="1">Uncharacterized protein</fullName>
    </submittedName>
</protein>
<dbReference type="AlphaFoldDB" id="A0A2A5MLN1"/>
<proteinExistence type="predicted"/>